<dbReference type="GO" id="GO:0043041">
    <property type="term" value="P:amino acid activation for nonribosomal peptide biosynthetic process"/>
    <property type="evidence" value="ECO:0007669"/>
    <property type="project" value="TreeGrafter"/>
</dbReference>
<dbReference type="SUPFAM" id="SSF56801">
    <property type="entry name" value="Acetyl-CoA synthetase-like"/>
    <property type="match status" value="2"/>
</dbReference>
<dbReference type="Gene3D" id="3.30.559.30">
    <property type="entry name" value="Nonribosomal peptide synthetase, condensation domain"/>
    <property type="match status" value="2"/>
</dbReference>
<feature type="domain" description="Carrier" evidence="9">
    <location>
        <begin position="2082"/>
        <end position="2157"/>
    </location>
</feature>
<protein>
    <submittedName>
        <fullName evidence="11">Non-ribosomal peptide synthetase</fullName>
    </submittedName>
</protein>
<dbReference type="InterPro" id="IPR020845">
    <property type="entry name" value="AMP-binding_CS"/>
</dbReference>
<dbReference type="SUPFAM" id="SSF47336">
    <property type="entry name" value="ACP-like"/>
    <property type="match status" value="2"/>
</dbReference>
<keyword evidence="5" id="KW-0677">Repeat</keyword>
<dbReference type="Gene3D" id="3.30.559.10">
    <property type="entry name" value="Chloramphenicol acetyltransferase-like domain"/>
    <property type="match status" value="2"/>
</dbReference>
<dbReference type="GO" id="GO:0031177">
    <property type="term" value="F:phosphopantetheine binding"/>
    <property type="evidence" value="ECO:0007669"/>
    <property type="project" value="InterPro"/>
</dbReference>
<evidence type="ECO:0000256" key="1">
    <source>
        <dbReference type="ARBA" id="ARBA00001957"/>
    </source>
</evidence>
<dbReference type="InterPro" id="IPR010071">
    <property type="entry name" value="AA_adenyl_dom"/>
</dbReference>
<dbReference type="GO" id="GO:0017000">
    <property type="term" value="P:antibiotic biosynthetic process"/>
    <property type="evidence" value="ECO:0007669"/>
    <property type="project" value="UniProtKB-KW"/>
</dbReference>
<dbReference type="InterPro" id="IPR009081">
    <property type="entry name" value="PP-bd_ACP"/>
</dbReference>
<feature type="region of interest" description="Disordered" evidence="8">
    <location>
        <begin position="2162"/>
        <end position="2192"/>
    </location>
</feature>
<dbReference type="CDD" id="cd19531">
    <property type="entry name" value="LCL_NRPS-like"/>
    <property type="match status" value="2"/>
</dbReference>
<accession>A0AAP9J0A6</accession>
<dbReference type="Pfam" id="PF13193">
    <property type="entry name" value="AMP-binding_C"/>
    <property type="match status" value="2"/>
</dbReference>
<dbReference type="GO" id="GO:0044550">
    <property type="term" value="P:secondary metabolite biosynthetic process"/>
    <property type="evidence" value="ECO:0007669"/>
    <property type="project" value="TreeGrafter"/>
</dbReference>
<dbReference type="Proteomes" id="UP001209276">
    <property type="component" value="Unassembled WGS sequence"/>
</dbReference>
<dbReference type="PANTHER" id="PTHR45527:SF1">
    <property type="entry name" value="FATTY ACID SYNTHASE"/>
    <property type="match status" value="1"/>
</dbReference>
<reference evidence="11 12" key="1">
    <citation type="submission" date="2019-07" db="EMBL/GenBank/DDBJ databases">
        <title>Paenibacillus thiaminolyticus NRRL B-4156.</title>
        <authorList>
            <person name="Hehnly C."/>
            <person name="Zhang L."/>
        </authorList>
    </citation>
    <scope>NUCLEOTIDE SEQUENCE [LARGE SCALE GENOMIC DNA]</scope>
    <source>
        <strain evidence="11 12">NRRL B-4156</strain>
    </source>
</reference>
<dbReference type="InterPro" id="IPR020806">
    <property type="entry name" value="PKS_PP-bd"/>
</dbReference>
<comment type="cofactor">
    <cofactor evidence="1">
        <name>pantetheine 4'-phosphate</name>
        <dbReference type="ChEBI" id="CHEBI:47942"/>
    </cofactor>
</comment>
<sequence>MNDSIVTAGLSRQDKERLIRQLLQQRQVKRDTMASYGQKALWLLQQAHPDNCAYHMQAAWDLLTPVDEHKLRLSFQSVYDTYSSLRTVFSIEDGEIKRHVRPDGEVDFRVHRLASWGSEAEELFQRCMREPFSLHDGPLFRIFLFYAPDRPPRLLISMHHIIADAWSIVMLLRDFANQYQHGVPVRDRLRESRSYSAFVDWQQRYLQSERAEQDRNYWERTLAEPLPICALVADKVGGGASAYDHRGENCLFRFSESLSQEVIRLSRELGVTVNTLLLSSFAALLYRYTEQEEVVIGTFVSGRNEAGFEEGFGYLVNTVALRLECSGELPFGKLADSVKRSMLAALEHQDYPFPLVAERLQPERDAKISSVFQVAFVMERAQSGDGTRSPLFISDDQDLTELGGMIWRPVPLGTKDTPFELVLMVEETDAFIHGSFIYRSNLFSAAFMKTMARLYTELVEGVVRNPEERIGTLRLNARSDHGRRLQLPSAPLPHICLHHLLEYQASQRPDSAAVTFMDDTLTYLELEHRANRIAWWLSGKGVRKGQFVGVCLRRSPDMVAAVFAVLKLGAVFVPIDPSYPPQRIAYMANKVEMRVIISTSPIGLGSFGEGIELALLDRDEADIAGQSSRPTGLDVGIRDLAYVIFTSGSTGKPKAVMIEHCGIWNMAEAQRQYFNLSDRSKVLQFASFSFDAWVFEVVMAFRSGGTLCMADRDTLMPGAAMARWMREKRISHAVLPPSVLTLIPNADLPELEVLISAGEACTRDIVARWAPGRRFYNAYGPSEATVWVTVKECGSDESIIDLGEAIPNVEVHVFNDYMQRPLPGGIGELYVGGIGLARGYCNDAELTEAKFIAPSAGDGHEPGRLYRTGDLVRCLPDGRLQFVGRRDDQVKVRGVRLHLGEIESHLSERADIAHCAVIVAGEAPDQASLVAFVVMKPQSAWEETDVRKFLQERMPGHYIPSRFVVLGDMPLTPNGKVDRKALCSLLAEEAEEAYGMHDAPEDNSFGSDMVEEVMIQIWKQLLGKKQVHPEEQFFEAGGHSLLATRLITAIHDVFGIELPIGTVFAKPALRDMAYEIRRMLQKAEGGTDKADIVPLKLAGDYRAPLTSAQQRMWFLQKLDEDQTAYLLPGTLSLDGPLDVEALEQALQELIRRHDSLRTTIHQEGGIPFSLVREEKAFRLAIKTCTEEAAQQWIREECRRPIRVSDSELYRMTLLRTGERRHYLVLVLHHIITDGWSTGILLNELRQLYAIRVGQSRQTVPNPPLTYSDYARWEQEWIGSDSYCKQLQYWAGVLQQPIPPLLLPTDSPRTLASSYRGKQVSLKLPQALSEELKELGQRHNCTLFMTLVTVFNALLYRLSGTSDIAVGVPVANRHHRHLDQVVGLFVNTLLLRLDLSGNPDFNQLLLSARDAAINAYAHQDMPFDKLVEMARPDRDLSRSSMFQVMFNMLNIPPVTAQLSGLTTQIIELDEPDSKCELTLYALEQAEGIQLTMTYASNLFQEERATEMLAQFECLCRQIVNDPDWPIERYSLLTERSAAVLPDPGMPLREARDPLLQPVHVMFRHKAAQCPEAIAVIDSDDAEYTYRDLEERSDRLAAKLIRFARQRRGVIAIYGERSASLIVAMLAVLKSGSAFAVIDPAQPAIRATELLKASKADGIVFLSAERERLGGLLDEWARHVSFCIYGINGDDAADEEDSVRAMLAQLEKGCSLEDPAYVLFTSGTTGAPKGVQCTHEPLANFIRWHVNEFRLDWRDRFSMFSGLGHDPLLRDIFVPLSIGAAICIPDGSRMIIPEYVTEWMERRRITITHVTPAMGMVIAGGDSSGQKRCDLGAWRYAFFGGDVLMPSHIENIRAIAPQVRCLNGYGATETPQIMGIYSVPADPGPSIPIGKGREGVQLLVMDSDLGMKGIGETGEICIRSPYLASGYIGNAEAEQGRPAFVPNPYTSMEHDRIYRTGDLGRYLPDGNVEFIGRRGDFVKIRGYRVELREIQEAILRHSAIADCLTVCQADRDDRIIAYVVPAEKSFDPTGMQLHLRDRLPEYMLPAAYVELDQIPLTRNGKADTARLPEPGAFNFRESRQGTVLPETMLQRQIAEVWKRHLKVEEVGIHDNFFDAGGHSLLLLRVQQGLEAELARPIHVVDLFKYPTISLLAHYLEGNGNGTEAQRGVGVDEQRKSKQRAAQQAQKLRRKGERQ</sequence>
<organism evidence="11 12">
    <name type="scientific">Paenibacillus thiaminolyticus</name>
    <name type="common">Bacillus thiaminolyticus</name>
    <dbReference type="NCBI Taxonomy" id="49283"/>
    <lineage>
        <taxon>Bacteria</taxon>
        <taxon>Bacillati</taxon>
        <taxon>Bacillota</taxon>
        <taxon>Bacilli</taxon>
        <taxon>Bacillales</taxon>
        <taxon>Paenibacillaceae</taxon>
        <taxon>Paenibacillus</taxon>
    </lineage>
</organism>
<dbReference type="Pfam" id="PF00668">
    <property type="entry name" value="Condensation"/>
    <property type="match status" value="2"/>
</dbReference>
<evidence type="ECO:0000256" key="3">
    <source>
        <dbReference type="ARBA" id="ARBA00022450"/>
    </source>
</evidence>
<keyword evidence="7" id="KW-0511">Multifunctional enzyme</keyword>
<dbReference type="InterPro" id="IPR045851">
    <property type="entry name" value="AMP-bd_C_sf"/>
</dbReference>
<dbReference type="Gene3D" id="3.40.50.12780">
    <property type="entry name" value="N-terminal domain of ligase-like"/>
    <property type="match status" value="2"/>
</dbReference>
<evidence type="ECO:0000256" key="4">
    <source>
        <dbReference type="ARBA" id="ARBA00022553"/>
    </source>
</evidence>
<keyword evidence="13" id="KW-1185">Reference proteome</keyword>
<evidence type="ECO:0000256" key="8">
    <source>
        <dbReference type="SAM" id="MobiDB-lite"/>
    </source>
</evidence>
<evidence type="ECO:0000256" key="2">
    <source>
        <dbReference type="ARBA" id="ARBA00006432"/>
    </source>
</evidence>
<dbReference type="InterPro" id="IPR025110">
    <property type="entry name" value="AMP-bd_C"/>
</dbReference>
<dbReference type="GeneID" id="76995671"/>
<proteinExistence type="inferred from homology"/>
<dbReference type="GO" id="GO:0005737">
    <property type="term" value="C:cytoplasm"/>
    <property type="evidence" value="ECO:0007669"/>
    <property type="project" value="TreeGrafter"/>
</dbReference>
<evidence type="ECO:0000313" key="13">
    <source>
        <dbReference type="Proteomes" id="UP001209276"/>
    </source>
</evidence>
<dbReference type="PANTHER" id="PTHR45527">
    <property type="entry name" value="NONRIBOSOMAL PEPTIDE SYNTHETASE"/>
    <property type="match status" value="1"/>
</dbReference>
<evidence type="ECO:0000259" key="9">
    <source>
        <dbReference type="PROSITE" id="PS50075"/>
    </source>
</evidence>
<dbReference type="FunFam" id="3.40.50.980:FF:000001">
    <property type="entry name" value="Non-ribosomal peptide synthetase"/>
    <property type="match status" value="1"/>
</dbReference>
<dbReference type="InterPro" id="IPR023213">
    <property type="entry name" value="CAT-like_dom_sf"/>
</dbReference>
<dbReference type="InterPro" id="IPR001242">
    <property type="entry name" value="Condensation_dom"/>
</dbReference>
<dbReference type="Proteomes" id="UP000315377">
    <property type="component" value="Chromosome"/>
</dbReference>
<dbReference type="InterPro" id="IPR006162">
    <property type="entry name" value="Ppantetheine_attach_site"/>
</dbReference>
<dbReference type="PROSITE" id="PS00455">
    <property type="entry name" value="AMP_BINDING"/>
    <property type="match status" value="2"/>
</dbReference>
<keyword evidence="3" id="KW-0596">Phosphopantetheine</keyword>
<dbReference type="PROSITE" id="PS50075">
    <property type="entry name" value="CARRIER"/>
    <property type="match status" value="2"/>
</dbReference>
<evidence type="ECO:0000256" key="5">
    <source>
        <dbReference type="ARBA" id="ARBA00022737"/>
    </source>
</evidence>
<dbReference type="EMBL" id="JAMDMM010000032">
    <property type="protein sequence ID" value="MCY9608931.1"/>
    <property type="molecule type" value="Genomic_DNA"/>
</dbReference>
<evidence type="ECO:0000313" key="12">
    <source>
        <dbReference type="Proteomes" id="UP000315377"/>
    </source>
</evidence>
<evidence type="ECO:0000256" key="7">
    <source>
        <dbReference type="ARBA" id="ARBA00023268"/>
    </source>
</evidence>
<keyword evidence="4" id="KW-0597">Phosphoprotein</keyword>
<dbReference type="Pfam" id="PF00501">
    <property type="entry name" value="AMP-binding"/>
    <property type="match status" value="2"/>
</dbReference>
<dbReference type="GO" id="GO:0003824">
    <property type="term" value="F:catalytic activity"/>
    <property type="evidence" value="ECO:0007669"/>
    <property type="project" value="UniProtKB-KW"/>
</dbReference>
<comment type="similarity">
    <text evidence="2">Belongs to the ATP-dependent AMP-binding enzyme family.</text>
</comment>
<evidence type="ECO:0000313" key="11">
    <source>
        <dbReference type="EMBL" id="QDM43237.1"/>
    </source>
</evidence>
<name>A0AAP9J0A6_PANTH</name>
<dbReference type="EMBL" id="CP041405">
    <property type="protein sequence ID" value="QDM43237.1"/>
    <property type="molecule type" value="Genomic_DNA"/>
</dbReference>
<feature type="domain" description="Carrier" evidence="9">
    <location>
        <begin position="1005"/>
        <end position="1080"/>
    </location>
</feature>
<dbReference type="RefSeq" id="WP_087442662.1">
    <property type="nucleotide sequence ID" value="NZ_CABMNB010000025.1"/>
</dbReference>
<dbReference type="Pfam" id="PF00550">
    <property type="entry name" value="PP-binding"/>
    <property type="match status" value="2"/>
</dbReference>
<dbReference type="NCBIfam" id="TIGR01733">
    <property type="entry name" value="AA-adenyl-dom"/>
    <property type="match status" value="2"/>
</dbReference>
<evidence type="ECO:0000256" key="6">
    <source>
        <dbReference type="ARBA" id="ARBA00023194"/>
    </source>
</evidence>
<keyword evidence="6" id="KW-0045">Antibiotic biosynthesis</keyword>
<dbReference type="InterPro" id="IPR000873">
    <property type="entry name" value="AMP-dep_synth/lig_dom"/>
</dbReference>
<dbReference type="InterPro" id="IPR042099">
    <property type="entry name" value="ANL_N_sf"/>
</dbReference>
<evidence type="ECO:0000313" key="10">
    <source>
        <dbReference type="EMBL" id="MCY9608931.1"/>
    </source>
</evidence>
<dbReference type="Gene3D" id="3.30.300.30">
    <property type="match status" value="2"/>
</dbReference>
<dbReference type="GO" id="GO:0008610">
    <property type="term" value="P:lipid biosynthetic process"/>
    <property type="evidence" value="ECO:0007669"/>
    <property type="project" value="UniProtKB-ARBA"/>
</dbReference>
<dbReference type="SMART" id="SM00823">
    <property type="entry name" value="PKS_PP"/>
    <property type="match status" value="2"/>
</dbReference>
<dbReference type="FunFam" id="3.30.300.30:FF:000015">
    <property type="entry name" value="Nonribosomal peptide synthase SidD"/>
    <property type="match status" value="1"/>
</dbReference>
<reference evidence="10 13" key="2">
    <citation type="submission" date="2022-05" db="EMBL/GenBank/DDBJ databases">
        <title>Genome Sequencing of Bee-Associated Microbes.</title>
        <authorList>
            <person name="Dunlap C."/>
        </authorList>
    </citation>
    <scope>NUCLEOTIDE SEQUENCE [LARGE SCALE GENOMIC DNA]</scope>
    <source>
        <strain evidence="10 13">NRRL B-14613</strain>
    </source>
</reference>
<dbReference type="PROSITE" id="PS00012">
    <property type="entry name" value="PHOSPHOPANTETHEINE"/>
    <property type="match status" value="1"/>
</dbReference>
<dbReference type="InterPro" id="IPR036736">
    <property type="entry name" value="ACP-like_sf"/>
</dbReference>
<dbReference type="SUPFAM" id="SSF52777">
    <property type="entry name" value="CoA-dependent acyltransferases"/>
    <property type="match status" value="4"/>
</dbReference>
<dbReference type="CDD" id="cd05930">
    <property type="entry name" value="A_NRPS"/>
    <property type="match status" value="2"/>
</dbReference>
<gene>
    <name evidence="11" type="ORF">FLT43_06725</name>
    <name evidence="10" type="ORF">M5W83_17450</name>
</gene>
<dbReference type="Gene3D" id="1.10.1200.10">
    <property type="entry name" value="ACP-like"/>
    <property type="match status" value="2"/>
</dbReference>